<comment type="caution">
    <text evidence="2">The sequence shown here is derived from an EMBL/GenBank/DDBJ whole genome shotgun (WGS) entry which is preliminary data.</text>
</comment>
<keyword evidence="3" id="KW-1185">Reference proteome</keyword>
<gene>
    <name evidence="2" type="ORF">H8R26_12045</name>
</gene>
<proteinExistence type="predicted"/>
<reference evidence="2 3" key="1">
    <citation type="submission" date="2020-08" db="EMBL/GenBank/DDBJ databases">
        <title>Description of novel Flavobacterium F-400 isolate.</title>
        <authorList>
            <person name="Saticioglu I."/>
            <person name="Duman M."/>
            <person name="Altun S."/>
        </authorList>
    </citation>
    <scope>NUCLEOTIDE SEQUENCE [LARGE SCALE GENOMIC DNA]</scope>
    <source>
        <strain evidence="2 3">F-400</strain>
    </source>
</reference>
<dbReference type="Proteomes" id="UP000621670">
    <property type="component" value="Unassembled WGS sequence"/>
</dbReference>
<evidence type="ECO:0000256" key="1">
    <source>
        <dbReference type="SAM" id="SignalP"/>
    </source>
</evidence>
<dbReference type="EMBL" id="JACRUM010000007">
    <property type="protein sequence ID" value="MBC5864155.1"/>
    <property type="molecule type" value="Genomic_DNA"/>
</dbReference>
<feature type="signal peptide" evidence="1">
    <location>
        <begin position="1"/>
        <end position="18"/>
    </location>
</feature>
<protein>
    <submittedName>
        <fullName evidence="2">Uncharacterized protein</fullName>
    </submittedName>
</protein>
<evidence type="ECO:0000313" key="2">
    <source>
        <dbReference type="EMBL" id="MBC5864155.1"/>
    </source>
</evidence>
<sequence length="252" mass="28109">MKKYFLVALMLVCSLSKAQSINDYKAVIVPVKYDWLKLDNQYRLNTLTKFNLEKAGFTAFYNKESIPSSFNDRCNLLYATVLNKSSFLVTKLVVQLKDCNEKVIFESEVGKSKEKDYKVAYTESLNEAFESILALGYQYSGTSVVAQETVVAKPAEQMSAPKSSEVVVAPAASTASVTSGADLLYAQATATGFQLIDSTPKVVMKLMKTSQPNSFIAIKGELQGSLLLKDGQWYFEYYKNDFLLSEKVNVKF</sequence>
<feature type="chain" id="PRO_5045478911" evidence="1">
    <location>
        <begin position="19"/>
        <end position="252"/>
    </location>
</feature>
<name>A0ABR7JI37_9FLAO</name>
<accession>A0ABR7JI37</accession>
<organism evidence="2 3">
    <name type="scientific">Flavobacterium turcicum</name>
    <dbReference type="NCBI Taxonomy" id="2764718"/>
    <lineage>
        <taxon>Bacteria</taxon>
        <taxon>Pseudomonadati</taxon>
        <taxon>Bacteroidota</taxon>
        <taxon>Flavobacteriia</taxon>
        <taxon>Flavobacteriales</taxon>
        <taxon>Flavobacteriaceae</taxon>
        <taxon>Flavobacterium</taxon>
    </lineage>
</organism>
<dbReference type="RefSeq" id="WP_166138112.1">
    <property type="nucleotide sequence ID" value="NZ_JAAOBY010000008.1"/>
</dbReference>
<keyword evidence="1" id="KW-0732">Signal</keyword>
<evidence type="ECO:0000313" key="3">
    <source>
        <dbReference type="Proteomes" id="UP000621670"/>
    </source>
</evidence>